<evidence type="ECO:0000313" key="1">
    <source>
        <dbReference type="EMBL" id="MBK1645240.1"/>
    </source>
</evidence>
<protein>
    <submittedName>
        <fullName evidence="1">Uncharacterized protein</fullName>
    </submittedName>
</protein>
<proteinExistence type="predicted"/>
<dbReference type="AlphaFoldDB" id="A0A9X0WIM3"/>
<accession>A0A9X0WIM3</accession>
<evidence type="ECO:0000313" key="2">
    <source>
        <dbReference type="Proteomes" id="UP001138802"/>
    </source>
</evidence>
<reference evidence="1 2" key="1">
    <citation type="journal article" date="2020" name="Microorganisms">
        <title>Osmotic Adaptation and Compatible Solute Biosynthesis of Phototrophic Bacteria as Revealed from Genome Analyses.</title>
        <authorList>
            <person name="Imhoff J.F."/>
            <person name="Rahn T."/>
            <person name="Kunzel S."/>
            <person name="Keller A."/>
            <person name="Neulinger S.C."/>
        </authorList>
    </citation>
    <scope>NUCLEOTIDE SEQUENCE [LARGE SCALE GENOMIC DNA]</scope>
    <source>
        <strain evidence="1 2">DSM 21303</strain>
    </source>
</reference>
<gene>
    <name evidence="1" type="ORF">CKO25_11420</name>
</gene>
<dbReference type="Proteomes" id="UP001138802">
    <property type="component" value="Unassembled WGS sequence"/>
</dbReference>
<comment type="caution">
    <text evidence="1">The sequence shown here is derived from an EMBL/GenBank/DDBJ whole genome shotgun (WGS) entry which is preliminary data.</text>
</comment>
<organism evidence="1 2">
    <name type="scientific">Thiocapsa imhoffii</name>
    <dbReference type="NCBI Taxonomy" id="382777"/>
    <lineage>
        <taxon>Bacteria</taxon>
        <taxon>Pseudomonadati</taxon>
        <taxon>Pseudomonadota</taxon>
        <taxon>Gammaproteobacteria</taxon>
        <taxon>Chromatiales</taxon>
        <taxon>Chromatiaceae</taxon>
        <taxon>Thiocapsa</taxon>
    </lineage>
</organism>
<name>A0A9X0WIM3_9GAMM</name>
<keyword evidence="2" id="KW-1185">Reference proteome</keyword>
<sequence length="62" mass="6556">MGAGGPGRQGCHTALLAVIDQACDILHARHCVELIAGTLKGALSHEDARPIIDRECTDHVLE</sequence>
<dbReference type="EMBL" id="NRSD01000010">
    <property type="protein sequence ID" value="MBK1645240.1"/>
    <property type="molecule type" value="Genomic_DNA"/>
</dbReference>